<dbReference type="RefSeq" id="WP_207299592.1">
    <property type="nucleotide sequence ID" value="NZ_CP071444.1"/>
</dbReference>
<keyword evidence="3" id="KW-1185">Reference proteome</keyword>
<dbReference type="InterPro" id="IPR052024">
    <property type="entry name" value="Methanogen_methyltrans"/>
</dbReference>
<dbReference type="Gene3D" id="3.20.20.210">
    <property type="match status" value="1"/>
</dbReference>
<dbReference type="GO" id="GO:0006779">
    <property type="term" value="P:porphyrin-containing compound biosynthetic process"/>
    <property type="evidence" value="ECO:0007669"/>
    <property type="project" value="InterPro"/>
</dbReference>
<evidence type="ECO:0000259" key="1">
    <source>
        <dbReference type="Pfam" id="PF01208"/>
    </source>
</evidence>
<proteinExistence type="predicted"/>
<sequence length="387" mass="44102">MDQVEKLYQERLTRVSTAFKNGKPDRVPIFSLATTYVYTSQDIKPAEAFNDPAVAQKANVDFYNRLYFDGCGGVHASSNRKVGEILGGGIYEHIDDGTFQVKPNSINRMEADEYDELIESPHKFFINKIWPRRFDLMAEEYTPEKYEKFAAAIAEAGKGRQVNGPITEVIEKQLGLPCMFRGGMTNPVDIIFDYLRDFDGTMRDVKRNPTKVRDAGLAMVDWMLGMATMSPPDPDKVLIAPMHLPTFLNPRDFEKVYWPSWKKLVDEVTSRGYRVVYLFEGKYEHIYDYLQELPKNKVAGVFEHDDLKLAKEKLGDTMCICGGMPTSVIQNKTVQGSIDYVKEVIDTIAMDGGFVLTSTIPMMFKNDGKLENYEAVNKFVHEYAVYK</sequence>
<dbReference type="InterPro" id="IPR000257">
    <property type="entry name" value="Uroporphyrinogen_deCOase"/>
</dbReference>
<organism evidence="2 3">
    <name type="scientific">Alkalibacter rhizosphaerae</name>
    <dbReference type="NCBI Taxonomy" id="2815577"/>
    <lineage>
        <taxon>Bacteria</taxon>
        <taxon>Bacillati</taxon>
        <taxon>Bacillota</taxon>
        <taxon>Clostridia</taxon>
        <taxon>Eubacteriales</taxon>
        <taxon>Eubacteriaceae</taxon>
        <taxon>Alkalibacter</taxon>
    </lineage>
</organism>
<dbReference type="GO" id="GO:0004853">
    <property type="term" value="F:uroporphyrinogen decarboxylase activity"/>
    <property type="evidence" value="ECO:0007669"/>
    <property type="project" value="InterPro"/>
</dbReference>
<dbReference type="Proteomes" id="UP000663499">
    <property type="component" value="Chromosome"/>
</dbReference>
<dbReference type="InterPro" id="IPR038071">
    <property type="entry name" value="UROD/MetE-like_sf"/>
</dbReference>
<dbReference type="KEGG" id="alka:J0B03_10705"/>
<dbReference type="SUPFAM" id="SSF51726">
    <property type="entry name" value="UROD/MetE-like"/>
    <property type="match status" value="1"/>
</dbReference>
<dbReference type="Pfam" id="PF01208">
    <property type="entry name" value="URO-D"/>
    <property type="match status" value="1"/>
</dbReference>
<name>A0A974XGE8_9FIRM</name>
<reference evidence="2" key="1">
    <citation type="submission" date="2021-03" db="EMBL/GenBank/DDBJ databases">
        <title>Alkalibacter marinus sp. nov., isolated from tidal flat sediment.</title>
        <authorList>
            <person name="Namirimu T."/>
            <person name="Yang J.-A."/>
            <person name="Yang S.-H."/>
            <person name="Kim Y.-J."/>
            <person name="Kwon K.K."/>
        </authorList>
    </citation>
    <scope>NUCLEOTIDE SEQUENCE</scope>
    <source>
        <strain evidence="2">ES005</strain>
    </source>
</reference>
<evidence type="ECO:0000313" key="3">
    <source>
        <dbReference type="Proteomes" id="UP000663499"/>
    </source>
</evidence>
<dbReference type="EMBL" id="CP071444">
    <property type="protein sequence ID" value="QSX08250.1"/>
    <property type="molecule type" value="Genomic_DNA"/>
</dbReference>
<feature type="domain" description="Uroporphyrinogen decarboxylase (URO-D)" evidence="1">
    <location>
        <begin position="182"/>
        <end position="383"/>
    </location>
</feature>
<dbReference type="PANTHER" id="PTHR47099:SF1">
    <property type="entry name" value="METHYLCOBAMIDE:COM METHYLTRANSFERASE MTBA"/>
    <property type="match status" value="1"/>
</dbReference>
<accession>A0A974XGE8</accession>
<dbReference type="PANTHER" id="PTHR47099">
    <property type="entry name" value="METHYLCOBAMIDE:COM METHYLTRANSFERASE MTBA"/>
    <property type="match status" value="1"/>
</dbReference>
<gene>
    <name evidence="2" type="ORF">J0B03_10705</name>
</gene>
<protein>
    <recommendedName>
        <fullName evidence="1">Uroporphyrinogen decarboxylase (URO-D) domain-containing protein</fullName>
    </recommendedName>
</protein>
<evidence type="ECO:0000313" key="2">
    <source>
        <dbReference type="EMBL" id="QSX08250.1"/>
    </source>
</evidence>
<dbReference type="AlphaFoldDB" id="A0A974XGE8"/>